<dbReference type="Proteomes" id="UP001500051">
    <property type="component" value="Unassembled WGS sequence"/>
</dbReference>
<feature type="transmembrane region" description="Helical" evidence="2">
    <location>
        <begin position="212"/>
        <end position="233"/>
    </location>
</feature>
<sequence length="314" mass="32837">MADDRASEPYSESSTKIREAGKWLLGAAAAVGAAVIAGSQLSDIGSLPVCKPFSSISCARLPIAVVAAGLALVAIAFILWNAVRLLLPIGLPLGDLARAWDRSVKTVNGQLAKKRVGPLRADIRFFFDHPEQIPLAADAVVGSLSALKTEWETARDDLQSARRALQDPSAHPVTAPEEAEEAEQKFRRWDAAVKSTIQTAQYELLLGRFRALLWKLLPATFIAATGLAAFAWASNPGPVTASLADAQLAGADLRNAKLVGVTLDGANLTRANLAGADLGGASVRDVAWTGATCPDGTKSDSNGTPATCLGHLSP</sequence>
<feature type="transmembrane region" description="Helical" evidence="2">
    <location>
        <begin position="61"/>
        <end position="83"/>
    </location>
</feature>
<dbReference type="SUPFAM" id="SSF141571">
    <property type="entry name" value="Pentapeptide repeat-like"/>
    <property type="match status" value="1"/>
</dbReference>
<gene>
    <name evidence="3" type="ORF">GCM10022204_23140</name>
</gene>
<protein>
    <recommendedName>
        <fullName evidence="5">Pentapeptide repeat-containing protein</fullName>
    </recommendedName>
</protein>
<organism evidence="3 4">
    <name type="scientific">Microlunatus aurantiacus</name>
    <dbReference type="NCBI Taxonomy" id="446786"/>
    <lineage>
        <taxon>Bacteria</taxon>
        <taxon>Bacillati</taxon>
        <taxon>Actinomycetota</taxon>
        <taxon>Actinomycetes</taxon>
        <taxon>Propionibacteriales</taxon>
        <taxon>Propionibacteriaceae</taxon>
        <taxon>Microlunatus</taxon>
    </lineage>
</organism>
<keyword evidence="2" id="KW-1133">Transmembrane helix</keyword>
<accession>A0ABP7DJ05</accession>
<keyword evidence="2" id="KW-0812">Transmembrane</keyword>
<keyword evidence="4" id="KW-1185">Reference proteome</keyword>
<comment type="caution">
    <text evidence="3">The sequence shown here is derived from an EMBL/GenBank/DDBJ whole genome shotgun (WGS) entry which is preliminary data.</text>
</comment>
<dbReference type="RefSeq" id="WP_344812515.1">
    <property type="nucleotide sequence ID" value="NZ_BAAAYX010000008.1"/>
</dbReference>
<name>A0ABP7DJ05_9ACTN</name>
<proteinExistence type="predicted"/>
<evidence type="ECO:0000313" key="4">
    <source>
        <dbReference type="Proteomes" id="UP001500051"/>
    </source>
</evidence>
<feature type="region of interest" description="Disordered" evidence="1">
    <location>
        <begin position="162"/>
        <end position="181"/>
    </location>
</feature>
<feature type="transmembrane region" description="Helical" evidence="2">
    <location>
        <begin position="23"/>
        <end position="41"/>
    </location>
</feature>
<dbReference type="EMBL" id="BAAAYX010000008">
    <property type="protein sequence ID" value="GAA3705054.1"/>
    <property type="molecule type" value="Genomic_DNA"/>
</dbReference>
<dbReference type="Gene3D" id="2.160.20.80">
    <property type="entry name" value="E3 ubiquitin-protein ligase SopA"/>
    <property type="match status" value="1"/>
</dbReference>
<evidence type="ECO:0000256" key="2">
    <source>
        <dbReference type="SAM" id="Phobius"/>
    </source>
</evidence>
<dbReference type="InterPro" id="IPR001646">
    <property type="entry name" value="5peptide_repeat"/>
</dbReference>
<evidence type="ECO:0008006" key="5">
    <source>
        <dbReference type="Google" id="ProtNLM"/>
    </source>
</evidence>
<dbReference type="Pfam" id="PF00805">
    <property type="entry name" value="Pentapeptide"/>
    <property type="match status" value="1"/>
</dbReference>
<reference evidence="4" key="1">
    <citation type="journal article" date="2019" name="Int. J. Syst. Evol. Microbiol.">
        <title>The Global Catalogue of Microorganisms (GCM) 10K type strain sequencing project: providing services to taxonomists for standard genome sequencing and annotation.</title>
        <authorList>
            <consortium name="The Broad Institute Genomics Platform"/>
            <consortium name="The Broad Institute Genome Sequencing Center for Infectious Disease"/>
            <person name="Wu L."/>
            <person name="Ma J."/>
        </authorList>
    </citation>
    <scope>NUCLEOTIDE SEQUENCE [LARGE SCALE GENOMIC DNA]</scope>
    <source>
        <strain evidence="4">JCM 16548</strain>
    </source>
</reference>
<feature type="region of interest" description="Disordered" evidence="1">
    <location>
        <begin position="295"/>
        <end position="314"/>
    </location>
</feature>
<evidence type="ECO:0000256" key="1">
    <source>
        <dbReference type="SAM" id="MobiDB-lite"/>
    </source>
</evidence>
<evidence type="ECO:0000313" key="3">
    <source>
        <dbReference type="EMBL" id="GAA3705054.1"/>
    </source>
</evidence>
<keyword evidence="2" id="KW-0472">Membrane</keyword>